<name>A0A9P0FV54_CHRIL</name>
<dbReference type="InterPro" id="IPR054323">
    <property type="entry name" value="SPMIP1_C"/>
</dbReference>
<keyword evidence="3" id="KW-1185">Reference proteome</keyword>
<gene>
    <name evidence="2" type="ORF">CINC_LOCUS3877</name>
</gene>
<sequence>MASRKTSDPARIAFLTDSYEREKWLRMHWTEEHMGKLKRATVMDREPTNYTEADIAKALITSCMSSLSRCAAEGAGNKRTVAAKVSFVKVDNNMEIEPTMKPITEEQRAALFESRKAYLKLRCKIPSHKKYNFVECTNMEYGWNLDVKQIRPPVHGKVLSLRMKGVGPQPDPKHYRHCPITYCKEI</sequence>
<accession>A0A9P0FV54</accession>
<dbReference type="OrthoDB" id="410807at2759"/>
<reference evidence="2" key="1">
    <citation type="submission" date="2021-12" db="EMBL/GenBank/DDBJ databases">
        <authorList>
            <person name="King R."/>
        </authorList>
    </citation>
    <scope>NUCLEOTIDE SEQUENCE</scope>
</reference>
<dbReference type="AlphaFoldDB" id="A0A9P0FV54"/>
<dbReference type="PANTHER" id="PTHR35826">
    <property type="entry name" value="PROTEIN ATP6V1FNB-LIKE"/>
    <property type="match status" value="1"/>
</dbReference>
<evidence type="ECO:0000259" key="1">
    <source>
        <dbReference type="Pfam" id="PF22589"/>
    </source>
</evidence>
<dbReference type="EMBL" id="LR824019">
    <property type="protein sequence ID" value="CAH0588047.1"/>
    <property type="molecule type" value="Genomic_DNA"/>
</dbReference>
<feature type="domain" description="Sperm microtubule inner protein 1 C-terminal" evidence="1">
    <location>
        <begin position="91"/>
        <end position="158"/>
    </location>
</feature>
<organism evidence="2 3">
    <name type="scientific">Chrysodeixis includens</name>
    <name type="common">Soybean looper</name>
    <name type="synonym">Pseudoplusia includens</name>
    <dbReference type="NCBI Taxonomy" id="689277"/>
    <lineage>
        <taxon>Eukaryota</taxon>
        <taxon>Metazoa</taxon>
        <taxon>Ecdysozoa</taxon>
        <taxon>Arthropoda</taxon>
        <taxon>Hexapoda</taxon>
        <taxon>Insecta</taxon>
        <taxon>Pterygota</taxon>
        <taxon>Neoptera</taxon>
        <taxon>Endopterygota</taxon>
        <taxon>Lepidoptera</taxon>
        <taxon>Glossata</taxon>
        <taxon>Ditrysia</taxon>
        <taxon>Noctuoidea</taxon>
        <taxon>Noctuidae</taxon>
        <taxon>Plusiinae</taxon>
        <taxon>Chrysodeixis</taxon>
    </lineage>
</organism>
<dbReference type="PANTHER" id="PTHR35826:SF1">
    <property type="entry name" value="PROTEIN ATP6V1FNB-LIKE"/>
    <property type="match status" value="1"/>
</dbReference>
<proteinExistence type="predicted"/>
<dbReference type="Proteomes" id="UP001154114">
    <property type="component" value="Chromosome 16"/>
</dbReference>
<evidence type="ECO:0000313" key="3">
    <source>
        <dbReference type="Proteomes" id="UP001154114"/>
    </source>
</evidence>
<dbReference type="Pfam" id="PF22589">
    <property type="entry name" value="SPMIP1"/>
    <property type="match status" value="1"/>
</dbReference>
<evidence type="ECO:0000313" key="2">
    <source>
        <dbReference type="EMBL" id="CAH0588047.1"/>
    </source>
</evidence>
<protein>
    <recommendedName>
        <fullName evidence="1">Sperm microtubule inner protein 1 C-terminal domain-containing protein</fullName>
    </recommendedName>
</protein>